<dbReference type="InterPro" id="IPR036291">
    <property type="entry name" value="NAD(P)-bd_dom_sf"/>
</dbReference>
<dbReference type="SUPFAM" id="SSF51735">
    <property type="entry name" value="NAD(P)-binding Rossmann-fold domains"/>
    <property type="match status" value="1"/>
</dbReference>
<proteinExistence type="inferred from homology"/>
<evidence type="ECO:0000313" key="8">
    <source>
        <dbReference type="EMBL" id="PSR54435.1"/>
    </source>
</evidence>
<comment type="similarity">
    <text evidence="2 6">Belongs to the dTDP-4-dehydrorhamnose reductase family.</text>
</comment>
<dbReference type="InterPro" id="IPR005913">
    <property type="entry name" value="dTDP_dehydrorham_reduct"/>
</dbReference>
<reference evidence="8 9" key="1">
    <citation type="submission" date="2018-03" db="EMBL/GenBank/DDBJ databases">
        <title>Adhaeribacter sp. HMF7605 Genome sequencing and assembly.</title>
        <authorList>
            <person name="Kang H."/>
            <person name="Kang J."/>
            <person name="Cha I."/>
            <person name="Kim H."/>
            <person name="Joh K."/>
        </authorList>
    </citation>
    <scope>NUCLEOTIDE SEQUENCE [LARGE SCALE GENOMIC DNA]</scope>
    <source>
        <strain evidence="8 9">HMF7605</strain>
    </source>
</reference>
<keyword evidence="9" id="KW-1185">Reference proteome</keyword>
<comment type="pathway">
    <text evidence="1 6">Carbohydrate biosynthesis; dTDP-L-rhamnose biosynthesis.</text>
</comment>
<dbReference type="UniPathway" id="UPA00124"/>
<dbReference type="Pfam" id="PF04321">
    <property type="entry name" value="RmlD_sub_bind"/>
    <property type="match status" value="1"/>
</dbReference>
<evidence type="ECO:0000256" key="1">
    <source>
        <dbReference type="ARBA" id="ARBA00004781"/>
    </source>
</evidence>
<dbReference type="GO" id="GO:0005975">
    <property type="term" value="P:carbohydrate metabolic process"/>
    <property type="evidence" value="ECO:0007669"/>
    <property type="project" value="InterPro"/>
</dbReference>
<comment type="caution">
    <text evidence="8">The sequence shown here is derived from an EMBL/GenBank/DDBJ whole genome shotgun (WGS) entry which is preliminary data.</text>
</comment>
<dbReference type="PANTHER" id="PTHR10491:SF4">
    <property type="entry name" value="METHIONINE ADENOSYLTRANSFERASE 2 SUBUNIT BETA"/>
    <property type="match status" value="1"/>
</dbReference>
<dbReference type="SUPFAM" id="SSF51445">
    <property type="entry name" value="(Trans)glycosidases"/>
    <property type="match status" value="1"/>
</dbReference>
<keyword evidence="6" id="KW-0521">NADP</keyword>
<evidence type="ECO:0000256" key="4">
    <source>
        <dbReference type="ARBA" id="ARBA00017099"/>
    </source>
</evidence>
<dbReference type="OrthoDB" id="9803892at2"/>
<dbReference type="RefSeq" id="WP_106930118.1">
    <property type="nucleotide sequence ID" value="NZ_PYFT01000001.1"/>
</dbReference>
<feature type="domain" description="RmlD-like substrate binding" evidence="7">
    <location>
        <begin position="448"/>
        <end position="704"/>
    </location>
</feature>
<keyword evidence="6" id="KW-0560">Oxidoreductase</keyword>
<comment type="function">
    <text evidence="6">Catalyzes the reduction of dTDP-6-deoxy-L-lyxo-4-hexulose to yield dTDP-L-rhamnose.</text>
</comment>
<evidence type="ECO:0000313" key="9">
    <source>
        <dbReference type="Proteomes" id="UP000240357"/>
    </source>
</evidence>
<dbReference type="GO" id="GO:0019305">
    <property type="term" value="P:dTDP-rhamnose biosynthetic process"/>
    <property type="evidence" value="ECO:0007669"/>
    <property type="project" value="UniProtKB-UniPathway"/>
</dbReference>
<dbReference type="EC" id="1.1.1.133" evidence="3 6"/>
<dbReference type="InterPro" id="IPR029903">
    <property type="entry name" value="RmlD-like-bd"/>
</dbReference>
<dbReference type="EMBL" id="PYFT01000001">
    <property type="protein sequence ID" value="PSR54435.1"/>
    <property type="molecule type" value="Genomic_DNA"/>
</dbReference>
<evidence type="ECO:0000256" key="3">
    <source>
        <dbReference type="ARBA" id="ARBA00012929"/>
    </source>
</evidence>
<sequence length="745" mass="84931">MAIIDLWGGVECSCNRVGEQFFDQLSRNGHRDRISDLDLFASLGIKKLRYPVLWEHVAPQSLDTPNWSWSDERLQRLQQLKIDPIVGLVHHGSGPIYTNLASDNFAPLLAQYARMVAERYPWVNYYTPVNEPLTTARFSCLYGFWYPHQTSDKDFVRALLNQVKGTKLAMQAIRQINPDAKLVQTEDLGKSHSTKLLAYQAEFENERRWLTFDLLCGKVTPEHKLWQYLITTGLSAEELLEFVESPLPPDIFGINHYITSERYLDEHLSIFPLHTHGNNGRHKYADVEAVRVKGVERAGIKELLQEAWQRYQGVIAITEAHLCCTREEQMRWFMEIWEAATELNQAGVNCLAVTAWALIGSYDWNSLLTRSNGHYENGIFDLRIGTQPWPTALAGMLKSLSQTGKYHHDVLQHKGWWDREERYAYRHGDPYIFKPTHKPILDHKQRPVLITGATGTLGQAFGRICQDRGLHYYLVSRAEMDITNPESVKYAVARYNPWAIVNAAGYVRIDDAEREPNKCYRANTTGPILLAKICKAANIQLLTFSSDLVFDGSKAGPYVEEDQPNPQNVYGNSKFLAEKEILRILPEALIIRSSAFFGIWDRDNFVHFALKSFLQGIPFAAVNDVKISATYVPDLVQHSLDLLIDRANGIWHLTNSGDFTWAELAELIADIALLKDVHIERQPISSFNLPAYRPKNSALESTKSYIMPSIENALHRCIPEIMQTLARERTSGDKDLFPAEEKLSG</sequence>
<name>A0A2T2YFZ1_9BACT</name>
<dbReference type="AlphaFoldDB" id="A0A2T2YFZ1"/>
<organism evidence="8 9">
    <name type="scientific">Adhaeribacter arboris</name>
    <dbReference type="NCBI Taxonomy" id="2072846"/>
    <lineage>
        <taxon>Bacteria</taxon>
        <taxon>Pseudomonadati</taxon>
        <taxon>Bacteroidota</taxon>
        <taxon>Cytophagia</taxon>
        <taxon>Cytophagales</taxon>
        <taxon>Hymenobacteraceae</taxon>
        <taxon>Adhaeribacter</taxon>
    </lineage>
</organism>
<dbReference type="CDD" id="cd05254">
    <property type="entry name" value="dTDP_HR_like_SDR_e"/>
    <property type="match status" value="1"/>
</dbReference>
<dbReference type="Pfam" id="PF00232">
    <property type="entry name" value="Glyco_hydro_1"/>
    <property type="match status" value="1"/>
</dbReference>
<gene>
    <name evidence="8" type="ORF">AHMF7605_13405</name>
</gene>
<dbReference type="Gene3D" id="3.20.20.80">
    <property type="entry name" value="Glycosidases"/>
    <property type="match status" value="1"/>
</dbReference>
<dbReference type="Proteomes" id="UP000240357">
    <property type="component" value="Unassembled WGS sequence"/>
</dbReference>
<evidence type="ECO:0000256" key="6">
    <source>
        <dbReference type="RuleBase" id="RU364082"/>
    </source>
</evidence>
<comment type="catalytic activity">
    <reaction evidence="5">
        <text>dTDP-beta-L-rhamnose + NADP(+) = dTDP-4-dehydro-beta-L-rhamnose + NADPH + H(+)</text>
        <dbReference type="Rhea" id="RHEA:21796"/>
        <dbReference type="ChEBI" id="CHEBI:15378"/>
        <dbReference type="ChEBI" id="CHEBI:57510"/>
        <dbReference type="ChEBI" id="CHEBI:57783"/>
        <dbReference type="ChEBI" id="CHEBI:58349"/>
        <dbReference type="ChEBI" id="CHEBI:62830"/>
        <dbReference type="EC" id="1.1.1.133"/>
    </reaction>
</comment>
<dbReference type="GO" id="GO:0008831">
    <property type="term" value="F:dTDP-4-dehydrorhamnose reductase activity"/>
    <property type="evidence" value="ECO:0007669"/>
    <property type="project" value="UniProtKB-EC"/>
</dbReference>
<evidence type="ECO:0000256" key="5">
    <source>
        <dbReference type="ARBA" id="ARBA00048200"/>
    </source>
</evidence>
<evidence type="ECO:0000259" key="7">
    <source>
        <dbReference type="Pfam" id="PF04321"/>
    </source>
</evidence>
<dbReference type="InterPro" id="IPR001360">
    <property type="entry name" value="Glyco_hydro_1"/>
</dbReference>
<dbReference type="InterPro" id="IPR017853">
    <property type="entry name" value="GH"/>
</dbReference>
<dbReference type="GO" id="GO:0004553">
    <property type="term" value="F:hydrolase activity, hydrolyzing O-glycosyl compounds"/>
    <property type="evidence" value="ECO:0007669"/>
    <property type="project" value="InterPro"/>
</dbReference>
<dbReference type="Gene3D" id="3.40.50.720">
    <property type="entry name" value="NAD(P)-binding Rossmann-like Domain"/>
    <property type="match status" value="1"/>
</dbReference>
<protein>
    <recommendedName>
        <fullName evidence="4 6">dTDP-4-dehydrorhamnose reductase</fullName>
        <ecNumber evidence="3 6">1.1.1.133</ecNumber>
    </recommendedName>
</protein>
<evidence type="ECO:0000256" key="2">
    <source>
        <dbReference type="ARBA" id="ARBA00010944"/>
    </source>
</evidence>
<accession>A0A2T2YFZ1</accession>
<dbReference type="Gene3D" id="3.90.25.10">
    <property type="entry name" value="UDP-galactose 4-epimerase, domain 1"/>
    <property type="match status" value="1"/>
</dbReference>
<dbReference type="PANTHER" id="PTHR10491">
    <property type="entry name" value="DTDP-4-DEHYDRORHAMNOSE REDUCTASE"/>
    <property type="match status" value="1"/>
</dbReference>